<dbReference type="Proteomes" id="UP001575622">
    <property type="component" value="Unassembled WGS sequence"/>
</dbReference>
<protein>
    <submittedName>
        <fullName evidence="1">Uncharacterized protein</fullName>
    </submittedName>
</protein>
<comment type="caution">
    <text evidence="1">The sequence shown here is derived from an EMBL/GenBank/DDBJ whole genome shotgun (WGS) entry which is preliminary data.</text>
</comment>
<evidence type="ECO:0000313" key="2">
    <source>
        <dbReference type="Proteomes" id="UP001575622"/>
    </source>
</evidence>
<keyword evidence="2" id="KW-1185">Reference proteome</keyword>
<proteinExistence type="predicted"/>
<reference evidence="1 2" key="1">
    <citation type="submission" date="2024-09" db="EMBL/GenBank/DDBJ databases">
        <authorList>
            <person name="Makale K.P.P."/>
            <person name="Makhzoum A."/>
            <person name="Rantong G."/>
            <person name="Rahube T.O."/>
        </authorList>
    </citation>
    <scope>NUCLEOTIDE SEQUENCE [LARGE SCALE GENOMIC DNA]</scope>
    <source>
        <strain evidence="1 2">KM_D13</strain>
    </source>
</reference>
<sequence>MKFLGSIRERLTNGRIDGSHYKYRKALSMYTNFSPGGTTQDIDDVRVTKQ</sequence>
<accession>A0ABV4UTS0</accession>
<dbReference type="EMBL" id="JBHDLN010000002">
    <property type="protein sequence ID" value="MFB0841222.1"/>
    <property type="molecule type" value="Genomic_DNA"/>
</dbReference>
<organism evidence="1 2">
    <name type="scientific">Paenibacillus oleatilyticus</name>
    <dbReference type="NCBI Taxonomy" id="2594886"/>
    <lineage>
        <taxon>Bacteria</taxon>
        <taxon>Bacillati</taxon>
        <taxon>Bacillota</taxon>
        <taxon>Bacilli</taxon>
        <taxon>Bacillales</taxon>
        <taxon>Paenibacillaceae</taxon>
        <taxon>Paenibacillus</taxon>
    </lineage>
</organism>
<name>A0ABV4UTS0_9BACL</name>
<gene>
    <name evidence="1" type="ORF">ACEU3E_03485</name>
</gene>
<dbReference type="RefSeq" id="WP_373949298.1">
    <property type="nucleotide sequence ID" value="NZ_JBHDLN010000002.1"/>
</dbReference>
<evidence type="ECO:0000313" key="1">
    <source>
        <dbReference type="EMBL" id="MFB0841222.1"/>
    </source>
</evidence>